<evidence type="ECO:0000313" key="2">
    <source>
        <dbReference type="WBParaSite" id="PS1159_v2.g3421.t1"/>
    </source>
</evidence>
<name>A0AC35GC54_9BILA</name>
<accession>A0AC35GC54</accession>
<dbReference type="WBParaSite" id="PS1159_v2.g3421.t1">
    <property type="protein sequence ID" value="PS1159_v2.g3421.t1"/>
    <property type="gene ID" value="PS1159_v2.g3421"/>
</dbReference>
<dbReference type="Proteomes" id="UP000887580">
    <property type="component" value="Unplaced"/>
</dbReference>
<sequence>MKKLIAWLLTISFLGQTFTAEIIQANSNHIFINNEVTVFQKNLIESHAFSFGRESFNVTVPQQPSNISDNVINENCLQFADQMITSSNANIDFEFDLSCTNSGGREKRIAPVVFLGGAVLIFAIAGLFAKNYLDLKAMKKELDEAKNALELLKKLNQDEATLTSYKFEIQNYIQPHQSAATDIIKKFASGRTIAVDEIPDFLVKYFDLKIGKNKFVFLKMEQCNAVGLQKYVVKLLEQHKDNKASTQKPSMFL</sequence>
<organism evidence="1 2">
    <name type="scientific">Panagrolaimus sp. PS1159</name>
    <dbReference type="NCBI Taxonomy" id="55785"/>
    <lineage>
        <taxon>Eukaryota</taxon>
        <taxon>Metazoa</taxon>
        <taxon>Ecdysozoa</taxon>
        <taxon>Nematoda</taxon>
        <taxon>Chromadorea</taxon>
        <taxon>Rhabditida</taxon>
        <taxon>Tylenchina</taxon>
        <taxon>Panagrolaimomorpha</taxon>
        <taxon>Panagrolaimoidea</taxon>
        <taxon>Panagrolaimidae</taxon>
        <taxon>Panagrolaimus</taxon>
    </lineage>
</organism>
<proteinExistence type="predicted"/>
<evidence type="ECO:0000313" key="1">
    <source>
        <dbReference type="Proteomes" id="UP000887580"/>
    </source>
</evidence>
<protein>
    <submittedName>
        <fullName evidence="2">Uncharacterized protein</fullName>
    </submittedName>
</protein>
<reference evidence="2" key="1">
    <citation type="submission" date="2022-11" db="UniProtKB">
        <authorList>
            <consortium name="WormBaseParasite"/>
        </authorList>
    </citation>
    <scope>IDENTIFICATION</scope>
</reference>